<dbReference type="UniPathway" id="UPA00253">
    <property type="reaction ID" value="UER00327"/>
</dbReference>
<evidence type="ECO:0000256" key="2">
    <source>
        <dbReference type="ARBA" id="ARBA00005065"/>
    </source>
</evidence>
<dbReference type="Pfam" id="PF02445">
    <property type="entry name" value="NadA"/>
    <property type="match status" value="1"/>
</dbReference>
<comment type="catalytic activity">
    <reaction evidence="10">
        <text>iminosuccinate + dihydroxyacetone phosphate = quinolinate + phosphate + 2 H2O + H(+)</text>
        <dbReference type="Rhea" id="RHEA:25888"/>
        <dbReference type="ChEBI" id="CHEBI:15377"/>
        <dbReference type="ChEBI" id="CHEBI:15378"/>
        <dbReference type="ChEBI" id="CHEBI:29959"/>
        <dbReference type="ChEBI" id="CHEBI:43474"/>
        <dbReference type="ChEBI" id="CHEBI:57642"/>
        <dbReference type="ChEBI" id="CHEBI:77875"/>
        <dbReference type="EC" id="2.5.1.72"/>
    </reaction>
    <physiologicalReaction direction="left-to-right" evidence="10">
        <dbReference type="Rhea" id="RHEA:25889"/>
    </physiologicalReaction>
</comment>
<evidence type="ECO:0000256" key="6">
    <source>
        <dbReference type="ARBA" id="ARBA00022679"/>
    </source>
</evidence>
<dbReference type="GO" id="GO:0046872">
    <property type="term" value="F:metal ion binding"/>
    <property type="evidence" value="ECO:0007669"/>
    <property type="project" value="UniProtKB-KW"/>
</dbReference>
<dbReference type="InterPro" id="IPR036094">
    <property type="entry name" value="NadA_sf"/>
</dbReference>
<comment type="subcellular location">
    <subcellularLocation>
        <location evidence="12">Cytoplasm</location>
    </subcellularLocation>
</comment>
<dbReference type="Proteomes" id="UP000192934">
    <property type="component" value="Chromosome I"/>
</dbReference>
<keyword evidence="5 12" id="KW-0662">Pyridine nucleotide biosynthesis</keyword>
<gene>
    <name evidence="12" type="primary">nadA</name>
    <name evidence="13" type="ORF">SAMN06295910_2607</name>
</gene>
<keyword evidence="9 12" id="KW-0411">Iron-sulfur</keyword>
<dbReference type="Gene3D" id="3.40.50.10800">
    <property type="entry name" value="NadA-like"/>
    <property type="match status" value="3"/>
</dbReference>
<evidence type="ECO:0000256" key="4">
    <source>
        <dbReference type="ARBA" id="ARBA00022485"/>
    </source>
</evidence>
<organism evidence="13 14">
    <name type="scientific">Allosphingosinicella indica</name>
    <dbReference type="NCBI Taxonomy" id="941907"/>
    <lineage>
        <taxon>Bacteria</taxon>
        <taxon>Pseudomonadati</taxon>
        <taxon>Pseudomonadota</taxon>
        <taxon>Alphaproteobacteria</taxon>
        <taxon>Sphingomonadales</taxon>
        <taxon>Sphingomonadaceae</taxon>
        <taxon>Allosphingosinicella</taxon>
    </lineage>
</organism>
<keyword evidence="12" id="KW-0963">Cytoplasm</keyword>
<evidence type="ECO:0000256" key="10">
    <source>
        <dbReference type="ARBA" id="ARBA00050125"/>
    </source>
</evidence>
<evidence type="ECO:0000256" key="3">
    <source>
        <dbReference type="ARBA" id="ARBA00012669"/>
    </source>
</evidence>
<dbReference type="RefSeq" id="WP_085219150.1">
    <property type="nucleotide sequence ID" value="NZ_LT840185.1"/>
</dbReference>
<dbReference type="GO" id="GO:0005829">
    <property type="term" value="C:cytosol"/>
    <property type="evidence" value="ECO:0007669"/>
    <property type="project" value="TreeGrafter"/>
</dbReference>
<reference evidence="14" key="1">
    <citation type="submission" date="2017-04" db="EMBL/GenBank/DDBJ databases">
        <authorList>
            <person name="Varghese N."/>
            <person name="Submissions S."/>
        </authorList>
    </citation>
    <scope>NUCLEOTIDE SEQUENCE [LARGE SCALE GENOMIC DNA]</scope>
    <source>
        <strain evidence="14">Dd16</strain>
    </source>
</reference>
<evidence type="ECO:0000256" key="12">
    <source>
        <dbReference type="HAMAP-Rule" id="MF_00568"/>
    </source>
</evidence>
<protein>
    <recommendedName>
        <fullName evidence="11 12">Quinolinate synthase</fullName>
        <ecNumber evidence="3 12">2.5.1.72</ecNumber>
    </recommendedName>
</protein>
<dbReference type="PANTHER" id="PTHR30573:SF0">
    <property type="entry name" value="QUINOLINATE SYNTHASE, CHLOROPLASTIC"/>
    <property type="match status" value="1"/>
</dbReference>
<feature type="binding site" evidence="12">
    <location>
        <begin position="119"/>
        <end position="121"/>
    </location>
    <ligand>
        <name>iminosuccinate</name>
        <dbReference type="ChEBI" id="CHEBI:77875"/>
    </ligand>
</feature>
<dbReference type="InterPro" id="IPR003473">
    <property type="entry name" value="NadA"/>
</dbReference>
<dbReference type="PANTHER" id="PTHR30573">
    <property type="entry name" value="QUINOLINATE SYNTHETASE A"/>
    <property type="match status" value="1"/>
</dbReference>
<keyword evidence="4 12" id="KW-0004">4Fe-4S</keyword>
<evidence type="ECO:0000256" key="7">
    <source>
        <dbReference type="ARBA" id="ARBA00022723"/>
    </source>
</evidence>
<feature type="binding site" evidence="12">
    <location>
        <begin position="205"/>
        <end position="207"/>
    </location>
    <ligand>
        <name>iminosuccinate</name>
        <dbReference type="ChEBI" id="CHEBI:77875"/>
    </ligand>
</feature>
<feature type="binding site" evidence="12">
    <location>
        <position position="273"/>
    </location>
    <ligand>
        <name>[4Fe-4S] cluster</name>
        <dbReference type="ChEBI" id="CHEBI:49883"/>
    </ligand>
</feature>
<feature type="binding site" evidence="12">
    <location>
        <position position="31"/>
    </location>
    <ligand>
        <name>iminosuccinate</name>
        <dbReference type="ChEBI" id="CHEBI:77875"/>
    </ligand>
</feature>
<keyword evidence="14" id="KW-1185">Reference proteome</keyword>
<dbReference type="FunFam" id="3.40.50.10800:FF:000001">
    <property type="entry name" value="Quinolinate synthase A"/>
    <property type="match status" value="1"/>
</dbReference>
<keyword evidence="7 12" id="KW-0479">Metal-binding</keyword>
<keyword evidence="6 12" id="KW-0808">Transferase</keyword>
<dbReference type="GO" id="GO:0051539">
    <property type="term" value="F:4 iron, 4 sulfur cluster binding"/>
    <property type="evidence" value="ECO:0007669"/>
    <property type="project" value="UniProtKB-KW"/>
</dbReference>
<feature type="binding site" evidence="12">
    <location>
        <position position="222"/>
    </location>
    <ligand>
        <name>iminosuccinate</name>
        <dbReference type="ChEBI" id="CHEBI:77875"/>
    </ligand>
</feature>
<evidence type="ECO:0000256" key="9">
    <source>
        <dbReference type="ARBA" id="ARBA00023014"/>
    </source>
</evidence>
<evidence type="ECO:0000256" key="11">
    <source>
        <dbReference type="ARBA" id="ARBA00073059"/>
    </source>
</evidence>
<dbReference type="GO" id="GO:0008987">
    <property type="term" value="F:quinolinate synthetase A activity"/>
    <property type="evidence" value="ECO:0007669"/>
    <property type="project" value="UniProtKB-UniRule"/>
</dbReference>
<comment type="pathway">
    <text evidence="2 12">Cofactor biosynthesis; NAD(+) biosynthesis; quinolinate from iminoaspartate: step 1/1.</text>
</comment>
<dbReference type="NCBIfam" id="NF006878">
    <property type="entry name" value="PRK09375.1-2"/>
    <property type="match status" value="1"/>
</dbReference>
<evidence type="ECO:0000256" key="1">
    <source>
        <dbReference type="ARBA" id="ARBA00003791"/>
    </source>
</evidence>
<evidence type="ECO:0000256" key="8">
    <source>
        <dbReference type="ARBA" id="ARBA00023004"/>
    </source>
</evidence>
<name>A0A1X7H0B2_9SPHN</name>
<dbReference type="SUPFAM" id="SSF142754">
    <property type="entry name" value="NadA-like"/>
    <property type="match status" value="1"/>
</dbReference>
<feature type="binding site" evidence="12">
    <location>
        <position position="136"/>
    </location>
    <ligand>
        <name>iminosuccinate</name>
        <dbReference type="ChEBI" id="CHEBI:77875"/>
    </ligand>
</feature>
<proteinExistence type="inferred from homology"/>
<comment type="function">
    <text evidence="1 12">Catalyzes the condensation of iminoaspartate with dihydroxyacetone phosphate to form quinolinate.</text>
</comment>
<dbReference type="AlphaFoldDB" id="A0A1X7H0B2"/>
<feature type="binding site" evidence="12">
    <location>
        <position position="179"/>
    </location>
    <ligand>
        <name>[4Fe-4S] cluster</name>
        <dbReference type="ChEBI" id="CHEBI:49883"/>
    </ligand>
</feature>
<evidence type="ECO:0000313" key="13">
    <source>
        <dbReference type="EMBL" id="SMF77624.1"/>
    </source>
</evidence>
<dbReference type="HAMAP" id="MF_00568">
    <property type="entry name" value="NadA_type2"/>
    <property type="match status" value="1"/>
</dbReference>
<dbReference type="GO" id="GO:0034628">
    <property type="term" value="P:'de novo' NAD+ biosynthetic process from L-aspartate"/>
    <property type="evidence" value="ECO:0007669"/>
    <property type="project" value="TreeGrafter"/>
</dbReference>
<evidence type="ECO:0000313" key="14">
    <source>
        <dbReference type="Proteomes" id="UP000192934"/>
    </source>
</evidence>
<dbReference type="EMBL" id="LT840185">
    <property type="protein sequence ID" value="SMF77624.1"/>
    <property type="molecule type" value="Genomic_DNA"/>
</dbReference>
<dbReference type="EC" id="2.5.1.72" evidence="3 12"/>
<comment type="similarity">
    <text evidence="12">Belongs to the quinolinate synthase family. Type 2 subfamily.</text>
</comment>
<dbReference type="NCBIfam" id="TIGR00550">
    <property type="entry name" value="nadA"/>
    <property type="match status" value="1"/>
</dbReference>
<accession>A0A1X7H0B2</accession>
<dbReference type="OrthoDB" id="9801204at2"/>
<evidence type="ECO:0000256" key="5">
    <source>
        <dbReference type="ARBA" id="ARBA00022642"/>
    </source>
</evidence>
<keyword evidence="8 12" id="KW-0408">Iron</keyword>
<feature type="binding site" evidence="12">
    <location>
        <position position="93"/>
    </location>
    <ligand>
        <name>[4Fe-4S] cluster</name>
        <dbReference type="ChEBI" id="CHEBI:49883"/>
    </ligand>
</feature>
<comment type="cofactor">
    <cofactor evidence="12">
        <name>[4Fe-4S] cluster</name>
        <dbReference type="ChEBI" id="CHEBI:49883"/>
    </cofactor>
    <text evidence="12">Binds 1 [4Fe-4S] cluster per subunit.</text>
</comment>
<dbReference type="InterPro" id="IPR023066">
    <property type="entry name" value="Quinolinate_synth_type2"/>
</dbReference>
<feature type="binding site" evidence="12">
    <location>
        <position position="48"/>
    </location>
    <ligand>
        <name>iminosuccinate</name>
        <dbReference type="ChEBI" id="CHEBI:77875"/>
    </ligand>
</feature>
<dbReference type="STRING" id="941907.SAMN06295910_2607"/>
<sequence>MNAPNVSLKGLDLRAEIDRLRKERNAVILAHYYQTPDIQDLADFVGDSLDLSRKAAATDAEVIAFCGVRFMAETAKILSPDKIVVLPDMDAGCSLEDSCPPDQFRAFRERHPDHIALSYINCSAAVKALSDIIVTSSSAEIILSQIPADQKIIFGPDKHLGGYLARKTGRDMLLWPGVCIVHEAFSETELLKLKAQHPGAPVLAHPECPPHIIDHADHVGSTKSILDYALASDAETLLVATEPHIIHQMEKAAPHKKFIGAPGADGNCNCNMCPYMALNTMEKLYVALRNLQPRIELDEDLRAAAQKPLERMLEMAGRTVGQGDVGKPVISGD</sequence>